<keyword evidence="3" id="KW-1185">Reference proteome</keyword>
<organism evidence="2 3">
    <name type="scientific">Dermatophagoides pteronyssinus</name>
    <name type="common">European house dust mite</name>
    <dbReference type="NCBI Taxonomy" id="6956"/>
    <lineage>
        <taxon>Eukaryota</taxon>
        <taxon>Metazoa</taxon>
        <taxon>Ecdysozoa</taxon>
        <taxon>Arthropoda</taxon>
        <taxon>Chelicerata</taxon>
        <taxon>Arachnida</taxon>
        <taxon>Acari</taxon>
        <taxon>Acariformes</taxon>
        <taxon>Sarcoptiformes</taxon>
        <taxon>Astigmata</taxon>
        <taxon>Psoroptidia</taxon>
        <taxon>Analgoidea</taxon>
        <taxon>Pyroglyphidae</taxon>
        <taxon>Dermatophagoidinae</taxon>
        <taxon>Dermatophagoides</taxon>
    </lineage>
</organism>
<dbReference type="Pfam" id="PF16984">
    <property type="entry name" value="Grp7_allergen"/>
    <property type="match status" value="1"/>
</dbReference>
<evidence type="ECO:0000256" key="1">
    <source>
        <dbReference type="SAM" id="SignalP"/>
    </source>
</evidence>
<dbReference type="Gene3D" id="3.15.10.50">
    <property type="match status" value="1"/>
</dbReference>
<sequence>MKSVYAYALLCLAVGSALADTKQDSMNKLADQMLGGILKSSDLNPLKLHKDYEQDIMEDIGPLPIMGHLKISKGVIQGFNTLQRKGDCKIASKNGLININIELITSDEVVLDADISGRIGSLPQIPAIPIVAHIENMNFDIGLEVGANVTLKSFYINEISKVHLRLKDAEHNKFIDGILDLITAGIVKLFNAQIIDAVDETVRPILENELKYIHL</sequence>
<dbReference type="Proteomes" id="UP000887458">
    <property type="component" value="Unassembled WGS sequence"/>
</dbReference>
<feature type="signal peptide" evidence="1">
    <location>
        <begin position="1"/>
        <end position="19"/>
    </location>
</feature>
<reference evidence="2 3" key="1">
    <citation type="journal article" date="2018" name="J. Allergy Clin. Immunol.">
        <title>High-quality assembly of Dermatophagoides pteronyssinus genome and transcriptome reveals a wide range of novel allergens.</title>
        <authorList>
            <person name="Liu X.Y."/>
            <person name="Yang K.Y."/>
            <person name="Wang M.Q."/>
            <person name="Kwok J.S."/>
            <person name="Zeng X."/>
            <person name="Yang Z."/>
            <person name="Xiao X.J."/>
            <person name="Lau C.P."/>
            <person name="Li Y."/>
            <person name="Huang Z.M."/>
            <person name="Ba J.G."/>
            <person name="Yim A.K."/>
            <person name="Ouyang C.Y."/>
            <person name="Ngai S.M."/>
            <person name="Chan T.F."/>
            <person name="Leung E.L."/>
            <person name="Liu L."/>
            <person name="Liu Z.G."/>
            <person name="Tsui S.K."/>
        </authorList>
    </citation>
    <scope>NUCLEOTIDE SEQUENCE [LARGE SCALE GENOMIC DNA]</scope>
    <source>
        <strain evidence="2">Derp</strain>
    </source>
</reference>
<accession>A0ABQ8JKH7</accession>
<reference evidence="2 3" key="2">
    <citation type="journal article" date="2022" name="Mol. Biol. Evol.">
        <title>Comparative Genomics Reveals Insights into the Divergent Evolution of Astigmatic Mites and Household Pest Adaptations.</title>
        <authorList>
            <person name="Xiong Q."/>
            <person name="Wan A.T."/>
            <person name="Liu X."/>
            <person name="Fung C.S."/>
            <person name="Xiao X."/>
            <person name="Malainual N."/>
            <person name="Hou J."/>
            <person name="Wang L."/>
            <person name="Wang M."/>
            <person name="Yang K.Y."/>
            <person name="Cui Y."/>
            <person name="Leung E.L."/>
            <person name="Nong W."/>
            <person name="Shin S.K."/>
            <person name="Au S.W."/>
            <person name="Jeong K.Y."/>
            <person name="Chew F.T."/>
            <person name="Hui J.H."/>
            <person name="Leung T.F."/>
            <person name="Tungtrongchitr A."/>
            <person name="Zhong N."/>
            <person name="Liu Z."/>
            <person name="Tsui S.K."/>
        </authorList>
    </citation>
    <scope>NUCLEOTIDE SEQUENCE [LARGE SCALE GENOMIC DNA]</scope>
    <source>
        <strain evidence="2">Derp</strain>
    </source>
</reference>
<proteinExistence type="predicted"/>
<keyword evidence="1" id="KW-0732">Signal</keyword>
<feature type="chain" id="PRO_5046694121" evidence="1">
    <location>
        <begin position="20"/>
        <end position="215"/>
    </location>
</feature>
<dbReference type="InterPro" id="IPR038602">
    <property type="entry name" value="Mite_allergen_7_sf"/>
</dbReference>
<gene>
    <name evidence="2" type="ORF">DERP_007707</name>
</gene>
<evidence type="ECO:0000313" key="2">
    <source>
        <dbReference type="EMBL" id="KAH9423113.1"/>
    </source>
</evidence>
<protein>
    <submittedName>
        <fullName evidence="2">Uncharacterized protein</fullName>
    </submittedName>
</protein>
<name>A0ABQ8JKH7_DERPT</name>
<dbReference type="InterPro" id="IPR020234">
    <property type="entry name" value="Mite_allergen_group-7"/>
</dbReference>
<comment type="caution">
    <text evidence="2">The sequence shown here is derived from an EMBL/GenBank/DDBJ whole genome shotgun (WGS) entry which is preliminary data.</text>
</comment>
<dbReference type="EMBL" id="NJHN03000034">
    <property type="protein sequence ID" value="KAH9423113.1"/>
    <property type="molecule type" value="Genomic_DNA"/>
</dbReference>
<evidence type="ECO:0000313" key="3">
    <source>
        <dbReference type="Proteomes" id="UP000887458"/>
    </source>
</evidence>